<evidence type="ECO:0008006" key="16">
    <source>
        <dbReference type="Google" id="ProtNLM"/>
    </source>
</evidence>
<evidence type="ECO:0000313" key="15">
    <source>
        <dbReference type="Proteomes" id="UP000005384"/>
    </source>
</evidence>
<dbReference type="GO" id="GO:0005886">
    <property type="term" value="C:plasma membrane"/>
    <property type="evidence" value="ECO:0007669"/>
    <property type="project" value="UniProtKB-SubCell"/>
</dbReference>
<feature type="binding site" evidence="12">
    <location>
        <position position="313"/>
    </location>
    <ligand>
        <name>K(+)</name>
        <dbReference type="ChEBI" id="CHEBI:29103"/>
    </ligand>
</feature>
<evidence type="ECO:0000256" key="9">
    <source>
        <dbReference type="ARBA" id="ARBA00022989"/>
    </source>
</evidence>
<reference evidence="14 15" key="1">
    <citation type="submission" date="2011-08" db="EMBL/GenBank/DDBJ databases">
        <title>The Genome Sequence of Clostridium hathewayi WAL-18680.</title>
        <authorList>
            <consortium name="The Broad Institute Genome Sequencing Platform"/>
            <person name="Earl A."/>
            <person name="Ward D."/>
            <person name="Feldgarden M."/>
            <person name="Gevers D."/>
            <person name="Finegold S.M."/>
            <person name="Summanen P.H."/>
            <person name="Molitoris D.R."/>
            <person name="Song M."/>
            <person name="Daigneault M."/>
            <person name="Allen-Vercoe E."/>
            <person name="Young S.K."/>
            <person name="Zeng Q."/>
            <person name="Gargeya S."/>
            <person name="Fitzgerald M."/>
            <person name="Haas B."/>
            <person name="Abouelleil A."/>
            <person name="Alvarado L."/>
            <person name="Arachchi H.M."/>
            <person name="Berlin A."/>
            <person name="Brown A."/>
            <person name="Chapman S.B."/>
            <person name="Chen Z."/>
            <person name="Dunbar C."/>
            <person name="Freedman E."/>
            <person name="Gearin G."/>
            <person name="Gellesch M."/>
            <person name="Goldberg J."/>
            <person name="Griggs A."/>
            <person name="Gujja S."/>
            <person name="Heiman D."/>
            <person name="Howarth C."/>
            <person name="Larson L."/>
            <person name="Lui A."/>
            <person name="MacDonald P.J.P."/>
            <person name="Montmayeur A."/>
            <person name="Murphy C."/>
            <person name="Neiman D."/>
            <person name="Pearson M."/>
            <person name="Priest M."/>
            <person name="Roberts A."/>
            <person name="Saif S."/>
            <person name="Shea T."/>
            <person name="Shenoy N."/>
            <person name="Sisk P."/>
            <person name="Stolte C."/>
            <person name="Sykes S."/>
            <person name="Wortman J."/>
            <person name="Nusbaum C."/>
            <person name="Birren B."/>
        </authorList>
    </citation>
    <scope>NUCLEOTIDE SEQUENCE [LARGE SCALE GENOMIC DNA]</scope>
    <source>
        <strain evidence="14 15">WAL-18680</strain>
    </source>
</reference>
<feature type="binding site" evidence="12">
    <location>
        <position position="110"/>
    </location>
    <ligand>
        <name>K(+)</name>
        <dbReference type="ChEBI" id="CHEBI:29103"/>
    </ligand>
</feature>
<feature type="transmembrane region" description="Helical" evidence="13">
    <location>
        <begin position="234"/>
        <end position="259"/>
    </location>
</feature>
<dbReference type="InterPro" id="IPR004772">
    <property type="entry name" value="TrkH"/>
</dbReference>
<comment type="subcellular location">
    <subcellularLocation>
        <location evidence="1">Cell inner membrane</location>
        <topology evidence="1">Multi-pass membrane protein</topology>
    </subcellularLocation>
</comment>
<proteinExistence type="inferred from homology"/>
<keyword evidence="5" id="KW-0997">Cell inner membrane</keyword>
<dbReference type="PIRSF" id="PIRSF006247">
    <property type="entry name" value="TrkH"/>
    <property type="match status" value="1"/>
</dbReference>
<protein>
    <recommendedName>
        <fullName evidence="16">TrkH family potassium uptake protein</fullName>
    </recommendedName>
</protein>
<keyword evidence="12" id="KW-0479">Metal-binding</keyword>
<feature type="transmembrane region" description="Helical" evidence="13">
    <location>
        <begin position="331"/>
        <end position="349"/>
    </location>
</feature>
<comment type="caution">
    <text evidence="14">The sequence shown here is derived from an EMBL/GenBank/DDBJ whole genome shotgun (WGS) entry which is preliminary data.</text>
</comment>
<dbReference type="OrthoDB" id="9810952at2"/>
<dbReference type="InterPro" id="IPR003445">
    <property type="entry name" value="Cat_transpt"/>
</dbReference>
<dbReference type="EMBL" id="ADLN01000058">
    <property type="protein sequence ID" value="EHI59411.1"/>
    <property type="molecule type" value="Genomic_DNA"/>
</dbReference>
<feature type="binding site" evidence="12">
    <location>
        <position position="109"/>
    </location>
    <ligand>
        <name>K(+)</name>
        <dbReference type="ChEBI" id="CHEBI:29103"/>
    </ligand>
</feature>
<evidence type="ECO:0000256" key="4">
    <source>
        <dbReference type="ARBA" id="ARBA00022475"/>
    </source>
</evidence>
<feature type="transmembrane region" description="Helical" evidence="13">
    <location>
        <begin position="131"/>
        <end position="151"/>
    </location>
</feature>
<keyword evidence="15" id="KW-1185">Reference proteome</keyword>
<feature type="transmembrane region" description="Helical" evidence="13">
    <location>
        <begin position="12"/>
        <end position="31"/>
    </location>
</feature>
<evidence type="ECO:0000256" key="8">
    <source>
        <dbReference type="ARBA" id="ARBA00022958"/>
    </source>
</evidence>
<evidence type="ECO:0000313" key="14">
    <source>
        <dbReference type="EMBL" id="EHI59411.1"/>
    </source>
</evidence>
<dbReference type="PANTHER" id="PTHR32024:SF2">
    <property type="entry name" value="TRK SYSTEM POTASSIUM UPTAKE PROTEIN TRKG-RELATED"/>
    <property type="match status" value="1"/>
</dbReference>
<dbReference type="HOGENOM" id="CLU_030708_0_2_9"/>
<dbReference type="GO" id="GO:0046872">
    <property type="term" value="F:metal ion binding"/>
    <property type="evidence" value="ECO:0007669"/>
    <property type="project" value="UniProtKB-KW"/>
</dbReference>
<feature type="transmembrane region" description="Helical" evidence="13">
    <location>
        <begin position="68"/>
        <end position="89"/>
    </location>
</feature>
<feature type="transmembrane region" description="Helical" evidence="13">
    <location>
        <begin position="392"/>
        <end position="412"/>
    </location>
</feature>
<dbReference type="RefSeq" id="WP_006780539.1">
    <property type="nucleotide sequence ID" value="NZ_CP040506.1"/>
</dbReference>
<evidence type="ECO:0000256" key="2">
    <source>
        <dbReference type="ARBA" id="ARBA00009137"/>
    </source>
</evidence>
<keyword evidence="4" id="KW-1003">Cell membrane</keyword>
<organism evidence="14 15">
    <name type="scientific">Hungatella hathewayi WAL-18680</name>
    <dbReference type="NCBI Taxonomy" id="742737"/>
    <lineage>
        <taxon>Bacteria</taxon>
        <taxon>Bacillati</taxon>
        <taxon>Bacillota</taxon>
        <taxon>Clostridia</taxon>
        <taxon>Lachnospirales</taxon>
        <taxon>Lachnospiraceae</taxon>
        <taxon>Hungatella</taxon>
    </lineage>
</organism>
<feature type="transmembrane region" description="Helical" evidence="13">
    <location>
        <begin position="271"/>
        <end position="289"/>
    </location>
</feature>
<gene>
    <name evidence="14" type="ORF">HMPREF9473_02560</name>
</gene>
<dbReference type="Proteomes" id="UP000005384">
    <property type="component" value="Unassembled WGS sequence"/>
</dbReference>
<evidence type="ECO:0000256" key="3">
    <source>
        <dbReference type="ARBA" id="ARBA00022448"/>
    </source>
</evidence>
<keyword evidence="6" id="KW-0633">Potassium transport</keyword>
<name>G5IGD2_9FIRM</name>
<keyword evidence="10" id="KW-0406">Ion transport</keyword>
<feature type="transmembrane region" description="Helical" evidence="13">
    <location>
        <begin position="37"/>
        <end position="56"/>
    </location>
</feature>
<keyword evidence="9 13" id="KW-1133">Transmembrane helix</keyword>
<evidence type="ECO:0000256" key="12">
    <source>
        <dbReference type="PIRSR" id="PIRSR006247-1"/>
    </source>
</evidence>
<evidence type="ECO:0000256" key="13">
    <source>
        <dbReference type="SAM" id="Phobius"/>
    </source>
</evidence>
<evidence type="ECO:0000256" key="11">
    <source>
        <dbReference type="ARBA" id="ARBA00023136"/>
    </source>
</evidence>
<comment type="similarity">
    <text evidence="2">Belongs to the TrkH potassium transport family.</text>
</comment>
<keyword evidence="3" id="KW-0813">Transport</keyword>
<dbReference type="GO" id="GO:0015379">
    <property type="term" value="F:potassium:chloride symporter activity"/>
    <property type="evidence" value="ECO:0007669"/>
    <property type="project" value="InterPro"/>
</dbReference>
<feature type="binding site" evidence="12">
    <location>
        <position position="430"/>
    </location>
    <ligand>
        <name>K(+)</name>
        <dbReference type="ChEBI" id="CHEBI:29103"/>
    </ligand>
</feature>
<feature type="binding site" evidence="12">
    <location>
        <position position="314"/>
    </location>
    <ligand>
        <name>K(+)</name>
        <dbReference type="ChEBI" id="CHEBI:29103"/>
    </ligand>
</feature>
<dbReference type="Pfam" id="PF02386">
    <property type="entry name" value="TrkH"/>
    <property type="match status" value="2"/>
</dbReference>
<dbReference type="PANTHER" id="PTHR32024">
    <property type="entry name" value="TRK SYSTEM POTASSIUM UPTAKE PROTEIN TRKG-RELATED"/>
    <property type="match status" value="1"/>
</dbReference>
<evidence type="ECO:0000256" key="5">
    <source>
        <dbReference type="ARBA" id="ARBA00022519"/>
    </source>
</evidence>
<feature type="transmembrane region" description="Helical" evidence="13">
    <location>
        <begin position="453"/>
        <end position="473"/>
    </location>
</feature>
<keyword evidence="7 13" id="KW-0812">Transmembrane</keyword>
<keyword evidence="11 13" id="KW-0472">Membrane</keyword>
<sequence>MNIGIVRYFLGWVLNIEAFLMLLPCATAVVYQDHTGIYFLIVMIMCWFLGWLAVHRKPKNTVFYAREGFVTVALSWVLLSFFGALPFWISGEIPSLADAVFETISGFTTTGASILNNVEGLSQSMLMWRSFTHWVGGMGVLVFLLAILPLAGGGYSMHIMRAESPGPSVGKLVPKVKATAKLLYLIYFSMTVIEVILLLAGKMPLFDALTTGFGTAGTGGFGIKNNSIAFYDSYYLQGVITIFMILFGINFNVYYLFLFKRPKEALKSEEARTYLGIILVSTLLIAWNVRSFFPTLFDAFHHAAFQVASIITTTGFSTVDFDVWPQFSKTILIWLMFIGACAGSTGGGMKVSRFIIWIKETLKELASLIHPRSVKVMKLEGKPIEHNIVRSANAYFIVYILIFASSVLLVSLDEFDFNTTFTAVAATFNNIGPGMGGVGPASNFSEFSVMSKLVLMFDMLAGRLEIFPMLLLFSPGTWRKQ</sequence>
<feature type="binding site" evidence="12">
    <location>
        <position position="219"/>
    </location>
    <ligand>
        <name>K(+)</name>
        <dbReference type="ChEBI" id="CHEBI:29103"/>
    </ligand>
</feature>
<dbReference type="PATRIC" id="fig|742737.3.peg.2575"/>
<evidence type="ECO:0000256" key="7">
    <source>
        <dbReference type="ARBA" id="ARBA00022692"/>
    </source>
</evidence>
<accession>G5IGD2</accession>
<evidence type="ECO:0000256" key="10">
    <source>
        <dbReference type="ARBA" id="ARBA00023065"/>
    </source>
</evidence>
<dbReference type="AlphaFoldDB" id="G5IGD2"/>
<keyword evidence="8 12" id="KW-0630">Potassium</keyword>
<evidence type="ECO:0000256" key="1">
    <source>
        <dbReference type="ARBA" id="ARBA00004429"/>
    </source>
</evidence>
<feature type="transmembrane region" description="Helical" evidence="13">
    <location>
        <begin position="182"/>
        <end position="201"/>
    </location>
</feature>
<evidence type="ECO:0000256" key="6">
    <source>
        <dbReference type="ARBA" id="ARBA00022538"/>
    </source>
</evidence>